<sequence>MGEDLMLSASSKLKEHNAYINLVGLRCGWLKWDDLFEELLTEEESMISSVISKIEKTLQQLIMSKDLLSNLGSSIGIDVGNLVKVHDQMTPIEGVARDEVHPCPPKETQSDPSNFAFSNFIGFPQLLVDFEDAVNKKLRTNALRYLDFG</sequence>
<proteinExistence type="predicted"/>
<accession>A0A438HIM4</accession>
<organism evidence="1 2">
    <name type="scientific">Vitis vinifera</name>
    <name type="common">Grape</name>
    <dbReference type="NCBI Taxonomy" id="29760"/>
    <lineage>
        <taxon>Eukaryota</taxon>
        <taxon>Viridiplantae</taxon>
        <taxon>Streptophyta</taxon>
        <taxon>Embryophyta</taxon>
        <taxon>Tracheophyta</taxon>
        <taxon>Spermatophyta</taxon>
        <taxon>Magnoliopsida</taxon>
        <taxon>eudicotyledons</taxon>
        <taxon>Gunneridae</taxon>
        <taxon>Pentapetalae</taxon>
        <taxon>rosids</taxon>
        <taxon>Vitales</taxon>
        <taxon>Vitaceae</taxon>
        <taxon>Viteae</taxon>
        <taxon>Vitis</taxon>
    </lineage>
</organism>
<dbReference type="OrthoDB" id="1868826at2759"/>
<dbReference type="InterPro" id="IPR037490">
    <property type="entry name" value="WAP"/>
</dbReference>
<gene>
    <name evidence="1" type="ORF">CK203_036634</name>
</gene>
<comment type="caution">
    <text evidence="1">The sequence shown here is derived from an EMBL/GenBank/DDBJ whole genome shotgun (WGS) entry which is preliminary data.</text>
</comment>
<dbReference type="AlphaFoldDB" id="A0A438HIM4"/>
<protein>
    <submittedName>
        <fullName evidence="1">Uncharacterized protein</fullName>
    </submittedName>
</protein>
<dbReference type="Proteomes" id="UP000288805">
    <property type="component" value="Unassembled WGS sequence"/>
</dbReference>
<reference evidence="1 2" key="1">
    <citation type="journal article" date="2018" name="PLoS Genet.">
        <title>Population sequencing reveals clonal diversity and ancestral inbreeding in the grapevine cultivar Chardonnay.</title>
        <authorList>
            <person name="Roach M.J."/>
            <person name="Johnson D.L."/>
            <person name="Bohlmann J."/>
            <person name="van Vuuren H.J."/>
            <person name="Jones S.J."/>
            <person name="Pretorius I.S."/>
            <person name="Schmidt S.A."/>
            <person name="Borneman A.R."/>
        </authorList>
    </citation>
    <scope>NUCLEOTIDE SEQUENCE [LARGE SCALE GENOMIC DNA]</scope>
    <source>
        <strain evidence="2">cv. Chardonnay</strain>
        <tissue evidence="1">Leaf</tissue>
    </source>
</reference>
<dbReference type="EMBL" id="QGNW01000217">
    <property type="protein sequence ID" value="RVW84302.1"/>
    <property type="molecule type" value="Genomic_DNA"/>
</dbReference>
<evidence type="ECO:0000313" key="1">
    <source>
        <dbReference type="EMBL" id="RVW84302.1"/>
    </source>
</evidence>
<name>A0A438HIM4_VITVI</name>
<dbReference type="PANTHER" id="PTHR33883:SF7">
    <property type="entry name" value="OS04G0521600 PROTEIN"/>
    <property type="match status" value="1"/>
</dbReference>
<dbReference type="PANTHER" id="PTHR33883">
    <property type="entry name" value="WPP DOMAIN-ASSOCIATED PROTEIN"/>
    <property type="match status" value="1"/>
</dbReference>
<evidence type="ECO:0000313" key="2">
    <source>
        <dbReference type="Proteomes" id="UP000288805"/>
    </source>
</evidence>